<keyword evidence="1" id="KW-1133">Transmembrane helix</keyword>
<evidence type="ECO:0000313" key="3">
    <source>
        <dbReference type="Proteomes" id="UP001499979"/>
    </source>
</evidence>
<keyword evidence="3" id="KW-1185">Reference proteome</keyword>
<accession>A0ABP4F1M4</accession>
<reference evidence="3" key="1">
    <citation type="journal article" date="2019" name="Int. J. Syst. Evol. Microbiol.">
        <title>The Global Catalogue of Microorganisms (GCM) 10K type strain sequencing project: providing services to taxonomists for standard genome sequencing and annotation.</title>
        <authorList>
            <consortium name="The Broad Institute Genomics Platform"/>
            <consortium name="The Broad Institute Genome Sequencing Center for Infectious Disease"/>
            <person name="Wu L."/>
            <person name="Ma J."/>
        </authorList>
    </citation>
    <scope>NUCLEOTIDE SEQUENCE [LARGE SCALE GENOMIC DNA]</scope>
    <source>
        <strain evidence="3">JCM 11813</strain>
    </source>
</reference>
<sequence length="146" mass="15541">MSSQRPAMVTGATWLAAAAVAMTGVTALMTVVFQDELVRAWAADRSDAGAVEPPAFVPVAVTMFVVVALLAVVLLSFFREGHNWARIVLSAVVVMVGIATFAILRTNPPALFLAVAIVSLVIDLAAVVALWHKDTRVFCAHVRREA</sequence>
<keyword evidence="1" id="KW-0472">Membrane</keyword>
<dbReference type="Proteomes" id="UP001499979">
    <property type="component" value="Unassembled WGS sequence"/>
</dbReference>
<comment type="caution">
    <text evidence="2">The sequence shown here is derived from an EMBL/GenBank/DDBJ whole genome shotgun (WGS) entry which is preliminary data.</text>
</comment>
<evidence type="ECO:0000313" key="2">
    <source>
        <dbReference type="EMBL" id="GAA1152192.1"/>
    </source>
</evidence>
<protein>
    <submittedName>
        <fullName evidence="2">Uncharacterized protein</fullName>
    </submittedName>
</protein>
<feature type="transmembrane region" description="Helical" evidence="1">
    <location>
        <begin position="54"/>
        <end position="77"/>
    </location>
</feature>
<evidence type="ECO:0000256" key="1">
    <source>
        <dbReference type="SAM" id="Phobius"/>
    </source>
</evidence>
<gene>
    <name evidence="2" type="ORF">GCM10009606_33420</name>
</gene>
<dbReference type="EMBL" id="BAAAJE010000018">
    <property type="protein sequence ID" value="GAA1152192.1"/>
    <property type="molecule type" value="Genomic_DNA"/>
</dbReference>
<proteinExistence type="predicted"/>
<name>A0ABP4F1M4_9ACTN</name>
<feature type="transmembrane region" description="Helical" evidence="1">
    <location>
        <begin position="110"/>
        <end position="131"/>
    </location>
</feature>
<feature type="transmembrane region" description="Helical" evidence="1">
    <location>
        <begin position="84"/>
        <end position="104"/>
    </location>
</feature>
<keyword evidence="1" id="KW-0812">Transmembrane</keyword>
<dbReference type="RefSeq" id="WP_343908736.1">
    <property type="nucleotide sequence ID" value="NZ_BAAAJE010000018.1"/>
</dbReference>
<feature type="transmembrane region" description="Helical" evidence="1">
    <location>
        <begin position="12"/>
        <end position="34"/>
    </location>
</feature>
<organism evidence="2 3">
    <name type="scientific">Nocardioides aquiterrae</name>
    <dbReference type="NCBI Taxonomy" id="203799"/>
    <lineage>
        <taxon>Bacteria</taxon>
        <taxon>Bacillati</taxon>
        <taxon>Actinomycetota</taxon>
        <taxon>Actinomycetes</taxon>
        <taxon>Propionibacteriales</taxon>
        <taxon>Nocardioidaceae</taxon>
        <taxon>Nocardioides</taxon>
    </lineage>
</organism>